<dbReference type="RefSeq" id="WP_053249408.1">
    <property type="nucleotide sequence ID" value="NZ_LGAP01000007.1"/>
</dbReference>
<dbReference type="Proteomes" id="UP000037425">
    <property type="component" value="Unassembled WGS sequence"/>
</dbReference>
<name>A0A0L8BUR4_ENSAD</name>
<evidence type="ECO:0008006" key="5">
    <source>
        <dbReference type="Google" id="ProtNLM"/>
    </source>
</evidence>
<dbReference type="InterPro" id="IPR041459">
    <property type="entry name" value="MPTase-PolyVal"/>
</dbReference>
<feature type="domain" description="Polyvalent protein metallopeptidase" evidence="2">
    <location>
        <begin position="149"/>
        <end position="277"/>
    </location>
</feature>
<dbReference type="OrthoDB" id="9792687at2"/>
<feature type="domain" description="N-terminal" evidence="1">
    <location>
        <begin position="6"/>
        <end position="122"/>
    </location>
</feature>
<dbReference type="Pfam" id="PF18818">
    <property type="entry name" value="MPTase-PolyVal"/>
    <property type="match status" value="1"/>
</dbReference>
<dbReference type="InterPro" id="IPR013610">
    <property type="entry name" value="ArdC_N"/>
</dbReference>
<evidence type="ECO:0000259" key="2">
    <source>
        <dbReference type="Pfam" id="PF18818"/>
    </source>
</evidence>
<dbReference type="EMBL" id="LGAP01000007">
    <property type="protein sequence ID" value="KOF18452.1"/>
    <property type="molecule type" value="Genomic_DNA"/>
</dbReference>
<gene>
    <name evidence="3" type="ORF">AC244_13850</name>
</gene>
<proteinExistence type="predicted"/>
<accession>A0A0L8BUR4</accession>
<dbReference type="PIRSF" id="PIRSF037112">
    <property type="entry name" value="Antirestriction_ArdC"/>
    <property type="match status" value="1"/>
</dbReference>
<dbReference type="AlphaFoldDB" id="A0A0L8BUR4"/>
<dbReference type="Pfam" id="PF08401">
    <property type="entry name" value="ArdcN"/>
    <property type="match status" value="1"/>
</dbReference>
<comment type="caution">
    <text evidence="3">The sequence shown here is derived from an EMBL/GenBank/DDBJ whole genome shotgun (WGS) entry which is preliminary data.</text>
</comment>
<dbReference type="PATRIC" id="fig|106592.7.peg.7018"/>
<dbReference type="InterPro" id="IPR017113">
    <property type="entry name" value="Antirestriction_ArdC"/>
</dbReference>
<evidence type="ECO:0000313" key="3">
    <source>
        <dbReference type="EMBL" id="KOF18452.1"/>
    </source>
</evidence>
<sequence>MQTKRDTHQIITDTILAALENCGPCERPWVGQALTMPVNAVSGHEYRGTNVVMLWVAAQEAGYAENQWATFKQWSEKGARVRKGEKATPVIWFKMLDRKGDDAGADDEDSRHIPCARLSWVFNTAQVDGYQPEKARSPKDNQVFPIGLADALIAATCAKIRHEGARAFYRPSTDEIVLPPRYLFTGTSTSSATEAYYGVALHELTHWTAPRLEREFGKRFGDDAYAAEELVAELGAAFLCARLGVSVEPRADHAKYLASWIKILKDDRKAIITAASKAAEASDYLLAFKGETEARKAT</sequence>
<protein>
    <recommendedName>
        <fullName evidence="5">Antirestriction protein ArdC</fullName>
    </recommendedName>
</protein>
<organism evidence="3 4">
    <name type="scientific">Ensifer adhaerens</name>
    <name type="common">Sinorhizobium morelense</name>
    <dbReference type="NCBI Taxonomy" id="106592"/>
    <lineage>
        <taxon>Bacteria</taxon>
        <taxon>Pseudomonadati</taxon>
        <taxon>Pseudomonadota</taxon>
        <taxon>Alphaproteobacteria</taxon>
        <taxon>Hyphomicrobiales</taxon>
        <taxon>Rhizobiaceae</taxon>
        <taxon>Sinorhizobium/Ensifer group</taxon>
        <taxon>Ensifer</taxon>
    </lineage>
</organism>
<dbReference type="GO" id="GO:0003697">
    <property type="term" value="F:single-stranded DNA binding"/>
    <property type="evidence" value="ECO:0007669"/>
    <property type="project" value="InterPro"/>
</dbReference>
<evidence type="ECO:0000259" key="1">
    <source>
        <dbReference type="Pfam" id="PF08401"/>
    </source>
</evidence>
<evidence type="ECO:0000313" key="4">
    <source>
        <dbReference type="Proteomes" id="UP000037425"/>
    </source>
</evidence>
<reference evidence="4" key="1">
    <citation type="submission" date="2015-07" db="EMBL/GenBank/DDBJ databases">
        <title>Whole genome sequence of an Ensifer adhaerens strain isolated from a cave pool in the Wind Cave National Park.</title>
        <authorList>
            <person name="Eng W.W.H."/>
            <person name="Gan H.M."/>
            <person name="Barton H.A."/>
            <person name="Savka M.A."/>
        </authorList>
    </citation>
    <scope>NUCLEOTIDE SEQUENCE [LARGE SCALE GENOMIC DNA]</scope>
    <source>
        <strain evidence="4">SD006</strain>
    </source>
</reference>